<dbReference type="Gene3D" id="3.30.565.10">
    <property type="entry name" value="Histidine kinase-like ATPase, C-terminal domain"/>
    <property type="match status" value="1"/>
</dbReference>
<keyword evidence="2" id="KW-0472">Membrane</keyword>
<name>A0A4R9C1Z6_9FIRM</name>
<evidence type="ECO:0000259" key="3">
    <source>
        <dbReference type="Pfam" id="PF02518"/>
    </source>
</evidence>
<proteinExistence type="predicted"/>
<keyword evidence="6" id="KW-1185">Reference proteome</keyword>
<dbReference type="Proteomes" id="UP000297454">
    <property type="component" value="Unassembled WGS sequence"/>
</dbReference>
<evidence type="ECO:0000313" key="6">
    <source>
        <dbReference type="Proteomes" id="UP000297454"/>
    </source>
</evidence>
<feature type="domain" description="Histidine kinase/HSP90-like ATPase" evidence="3">
    <location>
        <begin position="448"/>
        <end position="520"/>
    </location>
</feature>
<dbReference type="RefSeq" id="WP_134768823.1">
    <property type="nucleotide sequence ID" value="NZ_SCFR01000006.1"/>
</dbReference>
<dbReference type="PANTHER" id="PTHR34220">
    <property type="entry name" value="SENSOR HISTIDINE KINASE YPDA"/>
    <property type="match status" value="1"/>
</dbReference>
<protein>
    <submittedName>
        <fullName evidence="5">Uncharacterized protein</fullName>
    </submittedName>
</protein>
<dbReference type="EMBL" id="SCFR01000006">
    <property type="protein sequence ID" value="TFF66829.1"/>
    <property type="molecule type" value="Genomic_DNA"/>
</dbReference>
<comment type="caution">
    <text evidence="5">The sequence shown here is derived from an EMBL/GenBank/DDBJ whole genome shotgun (WGS) entry which is preliminary data.</text>
</comment>
<organism evidence="5 6">
    <name type="scientific">Helcococcus ovis</name>
    <dbReference type="NCBI Taxonomy" id="72026"/>
    <lineage>
        <taxon>Bacteria</taxon>
        <taxon>Bacillati</taxon>
        <taxon>Bacillota</taxon>
        <taxon>Tissierellia</taxon>
        <taxon>Tissierellales</taxon>
        <taxon>Peptoniphilaceae</taxon>
        <taxon>Helcococcus</taxon>
    </lineage>
</organism>
<dbReference type="Pfam" id="PF06580">
    <property type="entry name" value="His_kinase"/>
    <property type="match status" value="1"/>
</dbReference>
<evidence type="ECO:0000259" key="4">
    <source>
        <dbReference type="Pfam" id="PF06580"/>
    </source>
</evidence>
<dbReference type="GO" id="GO:0000155">
    <property type="term" value="F:phosphorelay sensor kinase activity"/>
    <property type="evidence" value="ECO:0007669"/>
    <property type="project" value="InterPro"/>
</dbReference>
<feature type="transmembrane region" description="Helical" evidence="2">
    <location>
        <begin position="21"/>
        <end position="41"/>
    </location>
</feature>
<dbReference type="InterPro" id="IPR050640">
    <property type="entry name" value="Bact_2-comp_sensor_kinase"/>
</dbReference>
<dbReference type="PANTHER" id="PTHR34220:SF7">
    <property type="entry name" value="SENSOR HISTIDINE KINASE YPDA"/>
    <property type="match status" value="1"/>
</dbReference>
<dbReference type="SUPFAM" id="SSF55874">
    <property type="entry name" value="ATPase domain of HSP90 chaperone/DNA topoisomerase II/histidine kinase"/>
    <property type="match status" value="1"/>
</dbReference>
<keyword evidence="1" id="KW-0175">Coiled coil</keyword>
<dbReference type="AlphaFoldDB" id="A0A4R9C1Z6"/>
<dbReference type="InterPro" id="IPR036890">
    <property type="entry name" value="HATPase_C_sf"/>
</dbReference>
<evidence type="ECO:0000256" key="1">
    <source>
        <dbReference type="SAM" id="Coils"/>
    </source>
</evidence>
<evidence type="ECO:0000256" key="2">
    <source>
        <dbReference type="SAM" id="Phobius"/>
    </source>
</evidence>
<gene>
    <name evidence="5" type="ORF">EQF91_02575</name>
</gene>
<keyword evidence="2" id="KW-1133">Transmembrane helix</keyword>
<feature type="coiled-coil region" evidence="1">
    <location>
        <begin position="314"/>
        <end position="341"/>
    </location>
</feature>
<accession>A0A4R9C1Z6</accession>
<dbReference type="GO" id="GO:0016020">
    <property type="term" value="C:membrane"/>
    <property type="evidence" value="ECO:0007669"/>
    <property type="project" value="InterPro"/>
</dbReference>
<dbReference type="Pfam" id="PF02518">
    <property type="entry name" value="HATPase_c"/>
    <property type="match status" value="1"/>
</dbReference>
<dbReference type="InterPro" id="IPR003594">
    <property type="entry name" value="HATPase_dom"/>
</dbReference>
<sequence length="550" mass="65005">MKDNQNTFKKYNRKLAYKYSIIPIIVLIILIMILFISLVRFNEQKINNNSNIEVSNIINKDYSEIINFSRDFIKKKYKEGFNNDINRANILYEFYKLKNSLKIDVNLVVFNEKYNSIFTSKNYDENLVNYKNINIWQTVKIENNISLITSFNSKKIQQFVEIKEKINNKEYIIIIDIDLNSMSRILNSNNNTINFIIGKFNQVISSNNDYIIGKVYKFNGQRLSNNLVKINNDKFYYIESVIGNLDMRVATVNKITPIVSFGWVMLFSIILLSVLTFLTVVITWDILSKKNMKSLNIMISNIRGKKFDKDDNIESELFEELKHLDEDYNNMLNEINMLIAKNQQYSYLSDVDQVKFLNTQFTPHFLFNTLESLRYLIYFDIKSADKYIMNLSKILRYTIDFKGFFSSVSDEINYLNSYLELQKIRYQERLKYSIYVDDSVLMMEIPKLILQPIVENSIKYTYKSQQNLEINLEIKNLDENIEIIINDNGPGISECKLSEILKNMKNYNSKNSIGIYNINKKLKLIYDERYKFNIKNSNSGLEIKILIPKE</sequence>
<dbReference type="InterPro" id="IPR010559">
    <property type="entry name" value="Sig_transdc_His_kin_internal"/>
</dbReference>
<evidence type="ECO:0000313" key="5">
    <source>
        <dbReference type="EMBL" id="TFF66829.1"/>
    </source>
</evidence>
<feature type="transmembrane region" description="Helical" evidence="2">
    <location>
        <begin position="261"/>
        <end position="287"/>
    </location>
</feature>
<keyword evidence="2" id="KW-0812">Transmembrane</keyword>
<reference evidence="5 6" key="1">
    <citation type="submission" date="2019-01" db="EMBL/GenBank/DDBJ databases">
        <title>Draft Genome Sequences of Helcococcus ovis Strains Isolated from the Uterus and Vagina of Dairy Cows with Metritis.</title>
        <authorList>
            <person name="Cunha F."/>
            <person name="Jeon S.J."/>
            <person name="Kutzer P."/>
            <person name="Galvao K.N."/>
        </authorList>
    </citation>
    <scope>NUCLEOTIDE SEQUENCE [LARGE SCALE GENOMIC DNA]</scope>
    <source>
        <strain evidence="5 6">KG-37</strain>
    </source>
</reference>
<feature type="domain" description="Signal transduction histidine kinase internal region" evidence="4">
    <location>
        <begin position="353"/>
        <end position="430"/>
    </location>
</feature>